<comment type="subcellular location">
    <subcellularLocation>
        <location evidence="1">Endoplasmic reticulum membrane</location>
    </subcellularLocation>
</comment>
<dbReference type="GO" id="GO:0005789">
    <property type="term" value="C:endoplasmic reticulum membrane"/>
    <property type="evidence" value="ECO:0007669"/>
    <property type="project" value="UniProtKB-SubCell"/>
</dbReference>
<dbReference type="RefSeq" id="XP_031424487.1">
    <property type="nucleotide sequence ID" value="XM_031568627.2"/>
</dbReference>
<evidence type="ECO:0000259" key="9">
    <source>
        <dbReference type="Pfam" id="PF15361"/>
    </source>
</evidence>
<keyword evidence="3 8" id="KW-0812">Transmembrane</keyword>
<gene>
    <name evidence="11" type="primary">ric3a</name>
</gene>
<dbReference type="GeneID" id="105906478"/>
<keyword evidence="6 8" id="KW-0472">Membrane</keyword>
<evidence type="ECO:0000256" key="3">
    <source>
        <dbReference type="ARBA" id="ARBA00022692"/>
    </source>
</evidence>
<comment type="similarity">
    <text evidence="2">Belongs to the ric-3 family.</text>
</comment>
<feature type="transmembrane region" description="Helical" evidence="8">
    <location>
        <begin position="92"/>
        <end position="112"/>
    </location>
</feature>
<dbReference type="Proteomes" id="UP000515152">
    <property type="component" value="Chromosome 6"/>
</dbReference>
<proteinExistence type="inferred from homology"/>
<evidence type="ECO:0000256" key="8">
    <source>
        <dbReference type="SAM" id="Phobius"/>
    </source>
</evidence>
<dbReference type="PANTHER" id="PTHR21723">
    <property type="entry name" value="RESISTANCE TO INHIBITORS OF CHOLINESTERASE PROTEIN 3 RIC3"/>
    <property type="match status" value="1"/>
</dbReference>
<reference evidence="11" key="1">
    <citation type="submission" date="2025-08" db="UniProtKB">
        <authorList>
            <consortium name="RefSeq"/>
        </authorList>
    </citation>
    <scope>IDENTIFICATION</scope>
</reference>
<dbReference type="InterPro" id="IPR032763">
    <property type="entry name" value="RIC3_N"/>
</dbReference>
<evidence type="ECO:0000256" key="5">
    <source>
        <dbReference type="ARBA" id="ARBA00022989"/>
    </source>
</evidence>
<dbReference type="GO" id="GO:0043025">
    <property type="term" value="C:neuronal cell body"/>
    <property type="evidence" value="ECO:0007669"/>
    <property type="project" value="TreeGrafter"/>
</dbReference>
<dbReference type="Pfam" id="PF15361">
    <property type="entry name" value="RIC3"/>
    <property type="match status" value="1"/>
</dbReference>
<organism evidence="10 11">
    <name type="scientific">Clupea harengus</name>
    <name type="common">Atlantic herring</name>
    <dbReference type="NCBI Taxonomy" id="7950"/>
    <lineage>
        <taxon>Eukaryota</taxon>
        <taxon>Metazoa</taxon>
        <taxon>Chordata</taxon>
        <taxon>Craniata</taxon>
        <taxon>Vertebrata</taxon>
        <taxon>Euteleostomi</taxon>
        <taxon>Actinopterygii</taxon>
        <taxon>Neopterygii</taxon>
        <taxon>Teleostei</taxon>
        <taxon>Clupei</taxon>
        <taxon>Clupeiformes</taxon>
        <taxon>Clupeoidei</taxon>
        <taxon>Clupeidae</taxon>
        <taxon>Clupea</taxon>
    </lineage>
</organism>
<feature type="region of interest" description="Disordered" evidence="7">
    <location>
        <begin position="191"/>
        <end position="211"/>
    </location>
</feature>
<feature type="non-terminal residue" evidence="11">
    <location>
        <position position="298"/>
    </location>
</feature>
<accession>A0A6P8FMU6</accession>
<sequence>MSITTFQKVTLLSCIVLCVTLFLPKTILYGVKNEILPKAVGPGHYHSGMHRRQTPEGLEPWEAVYSETRSSEAIARAQAKGITWGNKRSNHFGQIVPIYGVGILFYILHIFFKLTKKDKKAKPAGRCPISNSELLTQDITEEELAQLEAGLTHAEMIMNRVLTTSSPRTESVKFKRSSKRRQSSLLRRLRRFGRSVQEEPGEGRTPEMEAEEVPYGLDWEGYAEETYPQYDVPCGPRKYDTIIVEAPPPDSRSAEELAEQMDKDDDEVERELGVIEEGDEELEEGLEETKETGEEEED</sequence>
<dbReference type="InterPro" id="IPR026160">
    <property type="entry name" value="Ric3"/>
</dbReference>
<dbReference type="PANTHER" id="PTHR21723:SF3">
    <property type="entry name" value="PROTEIN RIC-3"/>
    <property type="match status" value="1"/>
</dbReference>
<evidence type="ECO:0000256" key="7">
    <source>
        <dbReference type="SAM" id="MobiDB-lite"/>
    </source>
</evidence>
<keyword evidence="4" id="KW-0256">Endoplasmic reticulum</keyword>
<evidence type="ECO:0000256" key="1">
    <source>
        <dbReference type="ARBA" id="ARBA00004586"/>
    </source>
</evidence>
<feature type="compositionally biased region" description="Acidic residues" evidence="7">
    <location>
        <begin position="256"/>
        <end position="286"/>
    </location>
</feature>
<feature type="region of interest" description="Disordered" evidence="7">
    <location>
        <begin position="240"/>
        <end position="298"/>
    </location>
</feature>
<protein>
    <submittedName>
        <fullName evidence="11">Protein RIC-3</fullName>
    </submittedName>
</protein>
<evidence type="ECO:0000256" key="6">
    <source>
        <dbReference type="ARBA" id="ARBA00023136"/>
    </source>
</evidence>
<dbReference type="GO" id="GO:0007271">
    <property type="term" value="P:synaptic transmission, cholinergic"/>
    <property type="evidence" value="ECO:0007669"/>
    <property type="project" value="TreeGrafter"/>
</dbReference>
<evidence type="ECO:0000256" key="2">
    <source>
        <dbReference type="ARBA" id="ARBA00008538"/>
    </source>
</evidence>
<evidence type="ECO:0000313" key="10">
    <source>
        <dbReference type="Proteomes" id="UP000515152"/>
    </source>
</evidence>
<dbReference type="OrthoDB" id="8962560at2759"/>
<name>A0A6P8FMU6_CLUHA</name>
<keyword evidence="5 8" id="KW-1133">Transmembrane helix</keyword>
<evidence type="ECO:0000256" key="4">
    <source>
        <dbReference type="ARBA" id="ARBA00022824"/>
    </source>
</evidence>
<dbReference type="GO" id="GO:0034394">
    <property type="term" value="P:protein localization to cell surface"/>
    <property type="evidence" value="ECO:0007669"/>
    <property type="project" value="TreeGrafter"/>
</dbReference>
<dbReference type="GO" id="GO:0045202">
    <property type="term" value="C:synapse"/>
    <property type="evidence" value="ECO:0007669"/>
    <property type="project" value="GOC"/>
</dbReference>
<dbReference type="CTD" id="568632"/>
<dbReference type="AlphaFoldDB" id="A0A6P8FMU6"/>
<dbReference type="KEGG" id="char:105906478"/>
<evidence type="ECO:0000313" key="11">
    <source>
        <dbReference type="RefSeq" id="XP_031424487.1"/>
    </source>
</evidence>
<dbReference type="GO" id="GO:0043005">
    <property type="term" value="C:neuron projection"/>
    <property type="evidence" value="ECO:0007669"/>
    <property type="project" value="TreeGrafter"/>
</dbReference>
<keyword evidence="10" id="KW-1185">Reference proteome</keyword>
<feature type="domain" description="Resistance to inhibitors of cholinesterase protein 3 N-terminal" evidence="9">
    <location>
        <begin position="15"/>
        <end position="163"/>
    </location>
</feature>